<dbReference type="Pfam" id="PF00497">
    <property type="entry name" value="SBP_bac_3"/>
    <property type="match status" value="1"/>
</dbReference>
<sequence length="271" mass="30047">MNKVGAKFSLFLAVCFVFLLAACGSNQGKSDSDGKIKTLKVGTNAAFAPFEYMEKGKVTGFDIDLIHAVAKEAGYQVDVQHEGWDSMLANLENKQSDLAISGITINDDRKKTYDFSRPYFEAANVIVVKKGSNVKNALDLKGKKVGVQNGTTGQDAAEKILGKNSQNVKKYEDVTVAFMALKNKEVDAVVIDNVVANEYVKNHPKENLKVITDRKNFESEFYGIAFPKGSELTPKFDQALDKVMENGTYEKLYKKWFGKEPDMEVLKKAKS</sequence>
<comment type="similarity">
    <text evidence="2 6">Belongs to the bacterial solute-binding protein 3 family.</text>
</comment>
<dbReference type="EMBL" id="ACWF01000010">
    <property type="protein sequence ID" value="EHL79470.1"/>
    <property type="molecule type" value="Genomic_DNA"/>
</dbReference>
<evidence type="ECO:0000259" key="8">
    <source>
        <dbReference type="SMART" id="SM00062"/>
    </source>
</evidence>
<organism evidence="10 11">
    <name type="scientific">Bacillus smithii 7_3_47FAA</name>
    <dbReference type="NCBI Taxonomy" id="665952"/>
    <lineage>
        <taxon>Bacteria</taxon>
        <taxon>Bacillati</taxon>
        <taxon>Bacillota</taxon>
        <taxon>Bacilli</taxon>
        <taxon>Bacillales</taxon>
        <taxon>Bacillaceae</taxon>
        <taxon>Bacillus</taxon>
    </lineage>
</organism>
<keyword evidence="4" id="KW-0564">Palmitate</keyword>
<dbReference type="PROSITE" id="PS01039">
    <property type="entry name" value="SBP_BACTERIAL_3"/>
    <property type="match status" value="1"/>
</dbReference>
<proteinExistence type="inferred from homology"/>
<dbReference type="GO" id="GO:0015276">
    <property type="term" value="F:ligand-gated monoatomic ion channel activity"/>
    <property type="evidence" value="ECO:0007669"/>
    <property type="project" value="InterPro"/>
</dbReference>
<evidence type="ECO:0000256" key="3">
    <source>
        <dbReference type="ARBA" id="ARBA00022729"/>
    </source>
</evidence>
<evidence type="ECO:0000256" key="7">
    <source>
        <dbReference type="SAM" id="SignalP"/>
    </source>
</evidence>
<reference evidence="10 11" key="1">
    <citation type="submission" date="2011-09" db="EMBL/GenBank/DDBJ databases">
        <title>The Genome Sequence of Bacillus smithii 7_3_47FAA.</title>
        <authorList>
            <consortium name="The Broad Institute Genome Sequencing Platform"/>
            <person name="Earl A."/>
            <person name="Ward D."/>
            <person name="Feldgarden M."/>
            <person name="Gevers D."/>
            <person name="Daigneault M."/>
            <person name="Strauss J."/>
            <person name="Allen-Vercoe E."/>
            <person name="Young S.K."/>
            <person name="Zeng Q."/>
            <person name="Gargeya S."/>
            <person name="Fitzgerald M."/>
            <person name="Haas B."/>
            <person name="Abouelleil A."/>
            <person name="Alvarado L."/>
            <person name="Arachchi H.M."/>
            <person name="Berlin A."/>
            <person name="Brown A."/>
            <person name="Chapman S.B."/>
            <person name="Chen Z."/>
            <person name="Dunbar C."/>
            <person name="Freedman E."/>
            <person name="Gearin G."/>
            <person name="Goldberg J."/>
            <person name="Griggs A."/>
            <person name="Gujja S."/>
            <person name="Heiman D."/>
            <person name="Howarth C."/>
            <person name="Larson L."/>
            <person name="Lui A."/>
            <person name="MacDonald P.J.P."/>
            <person name="Montmayeur A."/>
            <person name="Murphy C."/>
            <person name="Neiman D."/>
            <person name="Pearson M."/>
            <person name="Priest M."/>
            <person name="Roberts A."/>
            <person name="Saif S."/>
            <person name="Shea T."/>
            <person name="Shenoy N."/>
            <person name="Sisk P."/>
            <person name="Stolte C."/>
            <person name="Sykes S."/>
            <person name="Wortman J."/>
            <person name="Nusbaum C."/>
            <person name="Birren B."/>
        </authorList>
    </citation>
    <scope>NUCLEOTIDE SEQUENCE [LARGE SCALE GENOMIC DNA]</scope>
    <source>
        <strain evidence="10 11">7_3_47FAA</strain>
    </source>
</reference>
<keyword evidence="11" id="KW-1185">Reference proteome</keyword>
<evidence type="ECO:0000256" key="2">
    <source>
        <dbReference type="ARBA" id="ARBA00010333"/>
    </source>
</evidence>
<feature type="chain" id="PRO_5038892099" evidence="7">
    <location>
        <begin position="22"/>
        <end position="271"/>
    </location>
</feature>
<dbReference type="CDD" id="cd13624">
    <property type="entry name" value="PBP2_Arg_Lys_His"/>
    <property type="match status" value="1"/>
</dbReference>
<dbReference type="Proteomes" id="UP000011747">
    <property type="component" value="Unassembled WGS sequence"/>
</dbReference>
<protein>
    <submittedName>
        <fullName evidence="10">Uncharacterized protein</fullName>
    </submittedName>
</protein>
<evidence type="ECO:0000256" key="1">
    <source>
        <dbReference type="ARBA" id="ARBA00004193"/>
    </source>
</evidence>
<dbReference type="RefSeq" id="WP_003352552.1">
    <property type="nucleotide sequence ID" value="NZ_JH414740.1"/>
</dbReference>
<dbReference type="InterPro" id="IPR001320">
    <property type="entry name" value="Iontro_rcpt_C"/>
</dbReference>
<feature type="domain" description="Solute-binding protein family 3/N-terminal" evidence="8">
    <location>
        <begin position="38"/>
        <end position="260"/>
    </location>
</feature>
<name>G9QH93_9BACI</name>
<feature type="signal peptide" evidence="7">
    <location>
        <begin position="1"/>
        <end position="21"/>
    </location>
</feature>
<gene>
    <name evidence="10" type="ORF">HMPREF1015_01152</name>
</gene>
<dbReference type="PATRIC" id="fig|665952.3.peg.276"/>
<comment type="subcellular location">
    <subcellularLocation>
        <location evidence="1">Cell membrane</location>
        <topology evidence="1">Lipid-anchor</topology>
    </subcellularLocation>
</comment>
<evidence type="ECO:0000256" key="5">
    <source>
        <dbReference type="ARBA" id="ARBA00023288"/>
    </source>
</evidence>
<evidence type="ECO:0000256" key="4">
    <source>
        <dbReference type="ARBA" id="ARBA00023139"/>
    </source>
</evidence>
<comment type="caution">
    <text evidence="10">The sequence shown here is derived from an EMBL/GenBank/DDBJ whole genome shotgun (WGS) entry which is preliminary data.</text>
</comment>
<dbReference type="GO" id="GO:0005886">
    <property type="term" value="C:plasma membrane"/>
    <property type="evidence" value="ECO:0007669"/>
    <property type="project" value="UniProtKB-SubCell"/>
</dbReference>
<feature type="domain" description="Ionotropic glutamate receptor C-terminal" evidence="9">
    <location>
        <begin position="38"/>
        <end position="259"/>
    </location>
</feature>
<dbReference type="SMART" id="SM00062">
    <property type="entry name" value="PBPb"/>
    <property type="match status" value="1"/>
</dbReference>
<evidence type="ECO:0000256" key="6">
    <source>
        <dbReference type="RuleBase" id="RU003744"/>
    </source>
</evidence>
<evidence type="ECO:0000313" key="10">
    <source>
        <dbReference type="EMBL" id="EHL79470.1"/>
    </source>
</evidence>
<evidence type="ECO:0000313" key="11">
    <source>
        <dbReference type="Proteomes" id="UP000011747"/>
    </source>
</evidence>
<dbReference type="InterPro" id="IPR001638">
    <property type="entry name" value="Solute-binding_3/MltF_N"/>
</dbReference>
<dbReference type="PANTHER" id="PTHR35936">
    <property type="entry name" value="MEMBRANE-BOUND LYTIC MUREIN TRANSGLYCOSYLASE F"/>
    <property type="match status" value="1"/>
</dbReference>
<dbReference type="HOGENOM" id="CLU_019602_18_2_9"/>
<keyword evidence="5" id="KW-0449">Lipoprotein</keyword>
<dbReference type="SMART" id="SM00079">
    <property type="entry name" value="PBPe"/>
    <property type="match status" value="1"/>
</dbReference>
<keyword evidence="3 7" id="KW-0732">Signal</keyword>
<dbReference type="SUPFAM" id="SSF53850">
    <property type="entry name" value="Periplasmic binding protein-like II"/>
    <property type="match status" value="1"/>
</dbReference>
<evidence type="ECO:0000259" key="9">
    <source>
        <dbReference type="SMART" id="SM00079"/>
    </source>
</evidence>
<accession>G9QH93</accession>
<dbReference type="Gene3D" id="3.40.190.10">
    <property type="entry name" value="Periplasmic binding protein-like II"/>
    <property type="match status" value="2"/>
</dbReference>
<dbReference type="PROSITE" id="PS51257">
    <property type="entry name" value="PROKAR_LIPOPROTEIN"/>
    <property type="match status" value="1"/>
</dbReference>
<dbReference type="AlphaFoldDB" id="G9QH93"/>
<dbReference type="InterPro" id="IPR018313">
    <property type="entry name" value="SBP_3_CS"/>
</dbReference>
<dbReference type="PANTHER" id="PTHR35936:SF17">
    <property type="entry name" value="ARGININE-BINDING EXTRACELLULAR PROTEIN ARTP"/>
    <property type="match status" value="1"/>
</dbReference>